<dbReference type="GO" id="GO:0005524">
    <property type="term" value="F:ATP binding"/>
    <property type="evidence" value="ECO:0007669"/>
    <property type="project" value="UniProtKB-KW"/>
</dbReference>
<feature type="region of interest" description="Disordered" evidence="10">
    <location>
        <begin position="1"/>
        <end position="30"/>
    </location>
</feature>
<dbReference type="Proteomes" id="UP000008021">
    <property type="component" value="Chromosome 7"/>
</dbReference>
<evidence type="ECO:0000256" key="4">
    <source>
        <dbReference type="ARBA" id="ARBA00022679"/>
    </source>
</evidence>
<dbReference type="AlphaFoldDB" id="A0A0E0EB43"/>
<dbReference type="SUPFAM" id="SSF55021">
    <property type="entry name" value="ACT-like"/>
    <property type="match status" value="1"/>
</dbReference>
<dbReference type="Gene3D" id="1.10.510.10">
    <property type="entry name" value="Transferase(Phosphotransferase) domain 1"/>
    <property type="match status" value="1"/>
</dbReference>
<feature type="compositionally biased region" description="Basic and acidic residues" evidence="10">
    <location>
        <begin position="714"/>
        <end position="736"/>
    </location>
</feature>
<feature type="compositionally biased region" description="Polar residues" evidence="10">
    <location>
        <begin position="811"/>
        <end position="820"/>
    </location>
</feature>
<dbReference type="STRING" id="40149.A0A0E0EB43"/>
<dbReference type="EnsemblPlants" id="OMERI07G10970.1">
    <property type="protein sequence ID" value="OMERI07G10970.1"/>
    <property type="gene ID" value="OMERI07G10970"/>
</dbReference>
<dbReference type="InterPro" id="IPR000719">
    <property type="entry name" value="Prot_kinase_dom"/>
</dbReference>
<evidence type="ECO:0000256" key="2">
    <source>
        <dbReference type="ARBA" id="ARBA00012513"/>
    </source>
</evidence>
<feature type="compositionally biased region" description="Basic residues" evidence="10">
    <location>
        <begin position="786"/>
        <end position="795"/>
    </location>
</feature>
<dbReference type="SUPFAM" id="SSF56112">
    <property type="entry name" value="Protein kinase-like (PK-like)"/>
    <property type="match status" value="1"/>
</dbReference>
<dbReference type="PROSITE" id="PS50011">
    <property type="entry name" value="PROTEIN_KINASE_DOM"/>
    <property type="match status" value="1"/>
</dbReference>
<dbReference type="PANTHER" id="PTHR44329:SF305">
    <property type="entry name" value="OS07G0475900 PROTEIN"/>
    <property type="match status" value="1"/>
</dbReference>
<dbReference type="Gene3D" id="3.30.200.20">
    <property type="entry name" value="Phosphorylase Kinase, domain 1"/>
    <property type="match status" value="1"/>
</dbReference>
<comment type="catalytic activity">
    <reaction evidence="9">
        <text>L-seryl-[protein] + ATP = O-phospho-L-seryl-[protein] + ADP + H(+)</text>
        <dbReference type="Rhea" id="RHEA:17989"/>
        <dbReference type="Rhea" id="RHEA-COMP:9863"/>
        <dbReference type="Rhea" id="RHEA-COMP:11604"/>
        <dbReference type="ChEBI" id="CHEBI:15378"/>
        <dbReference type="ChEBI" id="CHEBI:29999"/>
        <dbReference type="ChEBI" id="CHEBI:30616"/>
        <dbReference type="ChEBI" id="CHEBI:83421"/>
        <dbReference type="ChEBI" id="CHEBI:456216"/>
        <dbReference type="EC" id="2.7.11.1"/>
    </reaction>
</comment>
<keyword evidence="6" id="KW-0418">Kinase</keyword>
<protein>
    <recommendedName>
        <fullName evidence="2">non-specific serine/threonine protein kinase</fullName>
        <ecNumber evidence="2">2.7.11.1</ecNumber>
    </recommendedName>
</protein>
<evidence type="ECO:0000256" key="9">
    <source>
        <dbReference type="ARBA" id="ARBA00048679"/>
    </source>
</evidence>
<dbReference type="InterPro" id="IPR008271">
    <property type="entry name" value="Ser/Thr_kinase_AS"/>
</dbReference>
<evidence type="ECO:0000256" key="10">
    <source>
        <dbReference type="SAM" id="MobiDB-lite"/>
    </source>
</evidence>
<evidence type="ECO:0000259" key="11">
    <source>
        <dbReference type="PROSITE" id="PS50011"/>
    </source>
</evidence>
<dbReference type="PRINTS" id="PR00109">
    <property type="entry name" value="TYRKINASE"/>
</dbReference>
<evidence type="ECO:0000256" key="1">
    <source>
        <dbReference type="ARBA" id="ARBA00010507"/>
    </source>
</evidence>
<sequence>MASGAESCGSRGGESPPPRTRGASAGGRRRKAEAYREVLRRIRGGGGALDDEELWAHFHSLPARYALDVNVERVDDVLLHKRLLDQAREPMNGLVFDVRRSQAATLDGSTEVEQSTSFKHEVQDPQCSSFTSRDQRCFHEIIFACDDKPKLLSQVLSNEIVLVTICLLNTDLFVHVLVKLTALLGELGLNIQEAHAFSTSDGYSLDIFVVDGWNHEVDVLRDALRRGVEKIKYKAWPLVQSMPTRTGHELMEDSPPADFVQIPADATDVWEVDPRLLKFERKLASGSFGDLYHGTYCSQDVAIKVLKPERVSVDMLREFAQEVYIMKKVRHKNVVQFIGACTRPPILCIVTEFMRGGSIFDFLYNFRGTFQLPDVLRIASDVSKGMNYLHQINIVHRDLKTANLLMDDQVVKVADFGVARVKDQSGVMTAETGTYRWMAPEVIEHLPYDQRADVFSFGIVIWELLTGKLPYEDMTPLQAAVAVVQKDLRPIIPADTHPMLAGLLQKCWQKDPALRPTFSEILDILNSIKEGYRLLVFGIMDVDQTRLTMARLAAEDPLVRDEAILDDDDDVDTDEEESESEDDSGEEFHAEPSKKAVYNKEGILEKLEDIAWPENVDWRHKLTIEHDQGEKVDVNDDLARELAFYTQALDGTRQAFEKLQSMKVRFLRPADYYAEMVKTDAHMHKIKGRLLSEKKKIEEAEERKKAREAKKRAKEVQAQKEKERAKQKKEQIESVKKWRKQRQQGGFAKGNDDGPDLNFEGDEGFKQSKKKRPGVSPGDRSGGLAKKGKQGKNRKSRDSKFGHGGRKGLKKQNTAETTNDFRGFNQMDKSQNKRRKMG</sequence>
<proteinExistence type="inferred from homology"/>
<dbReference type="HOGENOM" id="CLU_015215_0_0_1"/>
<dbReference type="Pfam" id="PF07714">
    <property type="entry name" value="PK_Tyr_Ser-Thr"/>
    <property type="match status" value="1"/>
</dbReference>
<feature type="region of interest" description="Disordered" evidence="10">
    <location>
        <begin position="699"/>
        <end position="838"/>
    </location>
</feature>
<dbReference type="EC" id="2.7.11.1" evidence="2"/>
<dbReference type="GO" id="GO:0004674">
    <property type="term" value="F:protein serine/threonine kinase activity"/>
    <property type="evidence" value="ECO:0007669"/>
    <property type="project" value="UniProtKB-KW"/>
</dbReference>
<dbReference type="FunFam" id="3.30.200.20:FF:000060">
    <property type="entry name" value="Serine/threonine-protein kinase isoform 1"/>
    <property type="match status" value="1"/>
</dbReference>
<evidence type="ECO:0000259" key="12">
    <source>
        <dbReference type="PROSITE" id="PS51671"/>
    </source>
</evidence>
<evidence type="ECO:0000256" key="5">
    <source>
        <dbReference type="ARBA" id="ARBA00022741"/>
    </source>
</evidence>
<dbReference type="eggNOG" id="KOG0192">
    <property type="taxonomic scope" value="Eukaryota"/>
</dbReference>
<dbReference type="PANTHER" id="PTHR44329">
    <property type="entry name" value="SERINE/THREONINE-PROTEIN KINASE TNNI3K-RELATED"/>
    <property type="match status" value="1"/>
</dbReference>
<keyword evidence="14" id="KW-1185">Reference proteome</keyword>
<keyword evidence="5" id="KW-0547">Nucleotide-binding</keyword>
<feature type="domain" description="ACT" evidence="12">
    <location>
        <begin position="165"/>
        <end position="243"/>
    </location>
</feature>
<dbReference type="InterPro" id="IPR002912">
    <property type="entry name" value="ACT_dom"/>
</dbReference>
<dbReference type="Gramene" id="OMERI07G10970.1">
    <property type="protein sequence ID" value="OMERI07G10970.1"/>
    <property type="gene ID" value="OMERI07G10970"/>
</dbReference>
<dbReference type="InterPro" id="IPR051681">
    <property type="entry name" value="Ser/Thr_Kinases-Pseudokinases"/>
</dbReference>
<reference evidence="13" key="2">
    <citation type="submission" date="2018-05" db="EMBL/GenBank/DDBJ databases">
        <title>OmerRS3 (Oryza meridionalis Reference Sequence Version 3).</title>
        <authorList>
            <person name="Zhang J."/>
            <person name="Kudrna D."/>
            <person name="Lee S."/>
            <person name="Talag J."/>
            <person name="Welchert J."/>
            <person name="Wing R.A."/>
        </authorList>
    </citation>
    <scope>NUCLEOTIDE SEQUENCE [LARGE SCALE GENOMIC DNA]</scope>
    <source>
        <strain evidence="13">cv. OR44</strain>
    </source>
</reference>
<feature type="compositionally biased region" description="Acidic residues" evidence="10">
    <location>
        <begin position="753"/>
        <end position="762"/>
    </location>
</feature>
<accession>A0A0E0EB43</accession>
<feature type="compositionally biased region" description="Acidic residues" evidence="10">
    <location>
        <begin position="564"/>
        <end position="585"/>
    </location>
</feature>
<keyword evidence="4" id="KW-0808">Transferase</keyword>
<evidence type="ECO:0000256" key="3">
    <source>
        <dbReference type="ARBA" id="ARBA00022527"/>
    </source>
</evidence>
<evidence type="ECO:0000313" key="13">
    <source>
        <dbReference type="EnsemblPlants" id="OMERI07G10970.1"/>
    </source>
</evidence>
<dbReference type="PROSITE" id="PS00108">
    <property type="entry name" value="PROTEIN_KINASE_ST"/>
    <property type="match status" value="1"/>
</dbReference>
<dbReference type="InterPro" id="IPR001245">
    <property type="entry name" value="Ser-Thr/Tyr_kinase_cat_dom"/>
</dbReference>
<keyword evidence="7" id="KW-0067">ATP-binding</keyword>
<reference evidence="13" key="1">
    <citation type="submission" date="2015-04" db="UniProtKB">
        <authorList>
            <consortium name="EnsemblPlants"/>
        </authorList>
    </citation>
    <scope>IDENTIFICATION</scope>
</reference>
<keyword evidence="3" id="KW-0723">Serine/threonine-protein kinase</keyword>
<dbReference type="CDD" id="cd13999">
    <property type="entry name" value="STKc_MAP3K-like"/>
    <property type="match status" value="1"/>
</dbReference>
<dbReference type="Pfam" id="PF05890">
    <property type="entry name" value="Ebp2"/>
    <property type="match status" value="1"/>
</dbReference>
<comment type="similarity">
    <text evidence="1">Belongs to the protein kinase superfamily. TKL Ser/Thr protein kinase family. RAF subfamily.</text>
</comment>
<comment type="catalytic activity">
    <reaction evidence="8">
        <text>L-threonyl-[protein] + ATP = O-phospho-L-threonyl-[protein] + ADP + H(+)</text>
        <dbReference type="Rhea" id="RHEA:46608"/>
        <dbReference type="Rhea" id="RHEA-COMP:11060"/>
        <dbReference type="Rhea" id="RHEA-COMP:11605"/>
        <dbReference type="ChEBI" id="CHEBI:15378"/>
        <dbReference type="ChEBI" id="CHEBI:30013"/>
        <dbReference type="ChEBI" id="CHEBI:30616"/>
        <dbReference type="ChEBI" id="CHEBI:61977"/>
        <dbReference type="ChEBI" id="CHEBI:456216"/>
        <dbReference type="EC" id="2.7.11.1"/>
    </reaction>
</comment>
<feature type="region of interest" description="Disordered" evidence="10">
    <location>
        <begin position="563"/>
        <end position="592"/>
    </location>
</feature>
<dbReference type="PROSITE" id="PS51671">
    <property type="entry name" value="ACT"/>
    <property type="match status" value="1"/>
</dbReference>
<organism evidence="13">
    <name type="scientific">Oryza meridionalis</name>
    <dbReference type="NCBI Taxonomy" id="40149"/>
    <lineage>
        <taxon>Eukaryota</taxon>
        <taxon>Viridiplantae</taxon>
        <taxon>Streptophyta</taxon>
        <taxon>Embryophyta</taxon>
        <taxon>Tracheophyta</taxon>
        <taxon>Spermatophyta</taxon>
        <taxon>Magnoliopsida</taxon>
        <taxon>Liliopsida</taxon>
        <taxon>Poales</taxon>
        <taxon>Poaceae</taxon>
        <taxon>BOP clade</taxon>
        <taxon>Oryzoideae</taxon>
        <taxon>Oryzeae</taxon>
        <taxon>Oryzinae</taxon>
        <taxon>Oryza</taxon>
    </lineage>
</organism>
<feature type="domain" description="Protein kinase" evidence="11">
    <location>
        <begin position="277"/>
        <end position="535"/>
    </location>
</feature>
<dbReference type="InterPro" id="IPR011009">
    <property type="entry name" value="Kinase-like_dom_sf"/>
</dbReference>
<name>A0A0E0EB43_9ORYZ</name>
<evidence type="ECO:0000256" key="8">
    <source>
        <dbReference type="ARBA" id="ARBA00047899"/>
    </source>
</evidence>
<dbReference type="InterPro" id="IPR045865">
    <property type="entry name" value="ACT-like_dom_sf"/>
</dbReference>
<evidence type="ECO:0000313" key="14">
    <source>
        <dbReference type="Proteomes" id="UP000008021"/>
    </source>
</evidence>
<evidence type="ECO:0000256" key="7">
    <source>
        <dbReference type="ARBA" id="ARBA00022840"/>
    </source>
</evidence>
<dbReference type="SMART" id="SM00220">
    <property type="entry name" value="S_TKc"/>
    <property type="match status" value="1"/>
</dbReference>
<dbReference type="InterPro" id="IPR008610">
    <property type="entry name" value="Ebp2"/>
</dbReference>
<evidence type="ECO:0000256" key="6">
    <source>
        <dbReference type="ARBA" id="ARBA00022777"/>
    </source>
</evidence>